<dbReference type="PANTHER" id="PTHR43731:SF9">
    <property type="entry name" value="SLR1461 PROTEIN"/>
    <property type="match status" value="1"/>
</dbReference>
<dbReference type="RefSeq" id="WP_081764453.1">
    <property type="nucleotide sequence ID" value="NZ_CBYN010000005.1"/>
</dbReference>
<dbReference type="Proteomes" id="UP001218071">
    <property type="component" value="Chromosome"/>
</dbReference>
<evidence type="ECO:0000313" key="9">
    <source>
        <dbReference type="Proteomes" id="UP001218071"/>
    </source>
</evidence>
<keyword evidence="3 6" id="KW-1133">Transmembrane helix</keyword>
<evidence type="ECO:0000256" key="1">
    <source>
        <dbReference type="ARBA" id="ARBA00004141"/>
    </source>
</evidence>
<evidence type="ECO:0000313" key="8">
    <source>
        <dbReference type="EMBL" id="WCZ39528.1"/>
    </source>
</evidence>
<feature type="transmembrane region" description="Helical" evidence="6">
    <location>
        <begin position="255"/>
        <end position="275"/>
    </location>
</feature>
<accession>A0ABY7UPM7</accession>
<proteinExistence type="predicted"/>
<dbReference type="InterPro" id="IPR022764">
    <property type="entry name" value="Peptidase_S54_rhomboid_dom"/>
</dbReference>
<dbReference type="InterPro" id="IPR035952">
    <property type="entry name" value="Rhomboid-like_sf"/>
</dbReference>
<dbReference type="InterPro" id="IPR050925">
    <property type="entry name" value="Rhomboid_protease_S54"/>
</dbReference>
<sequence>MSNQHHVPEGWGYGQTGQPGYGKPFQRPFSHPESQPPAFGDPRGPYNPYATPQQQGQQQAQQQYGLRPQYQPQYQPQQPGYPQYRQPKERGRRSQKRKQQRNSGLRFAIGFLVVIWVVFVLEQVFPDIVALGVHPLDPLGLPLIFTSPLLHANLEHIVSNSLPGALFAYLVGYSGKRVFWEVTTFVVIIGGLGVWLFGGVGTNHIGASGLVYGWLVYLLVRGFFNRSLEQILTGLVLGFFYSGLIYGVLPGTEGVSWQAHLFGSIGGFVAGMVITSDDPPELAAKKQAKALEKQARRQG</sequence>
<evidence type="ECO:0000256" key="6">
    <source>
        <dbReference type="SAM" id="Phobius"/>
    </source>
</evidence>
<comment type="subcellular location">
    <subcellularLocation>
        <location evidence="1">Membrane</location>
        <topology evidence="1">Multi-pass membrane protein</topology>
    </subcellularLocation>
</comment>
<protein>
    <submittedName>
        <fullName evidence="8">Rhomboid family protein</fullName>
    </submittedName>
</protein>
<feature type="transmembrane region" description="Helical" evidence="6">
    <location>
        <begin position="178"/>
        <end position="198"/>
    </location>
</feature>
<dbReference type="PANTHER" id="PTHR43731">
    <property type="entry name" value="RHOMBOID PROTEASE"/>
    <property type="match status" value="1"/>
</dbReference>
<keyword evidence="2 6" id="KW-0812">Transmembrane</keyword>
<organism evidence="8 9">
    <name type="scientific">Corynebacterium jeddahense</name>
    <dbReference type="NCBI Taxonomy" id="1414719"/>
    <lineage>
        <taxon>Bacteria</taxon>
        <taxon>Bacillati</taxon>
        <taxon>Actinomycetota</taxon>
        <taxon>Actinomycetes</taxon>
        <taxon>Mycobacteriales</taxon>
        <taxon>Corynebacteriaceae</taxon>
        <taxon>Corynebacterium</taxon>
    </lineage>
</organism>
<evidence type="ECO:0000256" key="3">
    <source>
        <dbReference type="ARBA" id="ARBA00022989"/>
    </source>
</evidence>
<keyword evidence="9" id="KW-1185">Reference proteome</keyword>
<evidence type="ECO:0000256" key="2">
    <source>
        <dbReference type="ARBA" id="ARBA00022692"/>
    </source>
</evidence>
<feature type="domain" description="Peptidase S54 rhomboid" evidence="7">
    <location>
        <begin position="144"/>
        <end position="274"/>
    </location>
</feature>
<dbReference type="Gene3D" id="1.20.1540.10">
    <property type="entry name" value="Rhomboid-like"/>
    <property type="match status" value="1"/>
</dbReference>
<feature type="compositionally biased region" description="Basic residues" evidence="5">
    <location>
        <begin position="90"/>
        <end position="99"/>
    </location>
</feature>
<evidence type="ECO:0000256" key="5">
    <source>
        <dbReference type="SAM" id="MobiDB-lite"/>
    </source>
</evidence>
<evidence type="ECO:0000259" key="7">
    <source>
        <dbReference type="Pfam" id="PF01694"/>
    </source>
</evidence>
<feature type="transmembrane region" description="Helical" evidence="6">
    <location>
        <begin position="231"/>
        <end position="249"/>
    </location>
</feature>
<name>A0ABY7UPM7_9CORY</name>
<reference evidence="8 9" key="1">
    <citation type="submission" date="2020-10" db="EMBL/GenBank/DDBJ databases">
        <title>Complete genome sequence of Corynebacterium jeddahense DSM 45997, type strain of Corynebacterium jeddahense.</title>
        <authorList>
            <person name="Busche T."/>
            <person name="Kalinowski J."/>
            <person name="Ruckert C."/>
        </authorList>
    </citation>
    <scope>NUCLEOTIDE SEQUENCE [LARGE SCALE GENOMIC DNA]</scope>
    <source>
        <strain evidence="8 9">DSM 45997</strain>
    </source>
</reference>
<feature type="region of interest" description="Disordered" evidence="5">
    <location>
        <begin position="1"/>
        <end position="99"/>
    </location>
</feature>
<dbReference type="Pfam" id="PF01694">
    <property type="entry name" value="Rhomboid"/>
    <property type="match status" value="1"/>
</dbReference>
<feature type="compositionally biased region" description="Gly residues" evidence="5">
    <location>
        <begin position="11"/>
        <end position="20"/>
    </location>
</feature>
<feature type="compositionally biased region" description="Low complexity" evidence="5">
    <location>
        <begin position="48"/>
        <end position="85"/>
    </location>
</feature>
<dbReference type="SUPFAM" id="SSF144091">
    <property type="entry name" value="Rhomboid-like"/>
    <property type="match status" value="1"/>
</dbReference>
<dbReference type="EMBL" id="CP063194">
    <property type="protein sequence ID" value="WCZ39528.1"/>
    <property type="molecule type" value="Genomic_DNA"/>
</dbReference>
<evidence type="ECO:0000256" key="4">
    <source>
        <dbReference type="ARBA" id="ARBA00023136"/>
    </source>
</evidence>
<keyword evidence="4 6" id="KW-0472">Membrane</keyword>
<feature type="transmembrane region" description="Helical" evidence="6">
    <location>
        <begin position="204"/>
        <end position="224"/>
    </location>
</feature>
<gene>
    <name evidence="8" type="ORF">CJEDD_09735</name>
</gene>
<feature type="transmembrane region" description="Helical" evidence="6">
    <location>
        <begin position="103"/>
        <end position="121"/>
    </location>
</feature>
<feature type="transmembrane region" description="Helical" evidence="6">
    <location>
        <begin position="141"/>
        <end position="171"/>
    </location>
</feature>